<dbReference type="PANTHER" id="PTHR11802">
    <property type="entry name" value="SERINE PROTEASE FAMILY S10 SERINE CARBOXYPEPTIDASE"/>
    <property type="match status" value="1"/>
</dbReference>
<dbReference type="PROSITE" id="PS00131">
    <property type="entry name" value="CARBOXYPEPT_SER_SER"/>
    <property type="match status" value="1"/>
</dbReference>
<keyword evidence="3 7" id="KW-0645">Protease</keyword>
<dbReference type="GO" id="GO:0004185">
    <property type="term" value="F:serine-type carboxypeptidase activity"/>
    <property type="evidence" value="ECO:0007669"/>
    <property type="project" value="UniProtKB-UniRule"/>
</dbReference>
<dbReference type="Proteomes" id="UP001140094">
    <property type="component" value="Unassembled WGS sequence"/>
</dbReference>
<dbReference type="Pfam" id="PF00450">
    <property type="entry name" value="Peptidase_S10"/>
    <property type="match status" value="1"/>
</dbReference>
<dbReference type="InterPro" id="IPR001563">
    <property type="entry name" value="Peptidase_S10"/>
</dbReference>
<dbReference type="Gene3D" id="3.40.50.1820">
    <property type="entry name" value="alpha/beta hydrolase"/>
    <property type="match status" value="1"/>
</dbReference>
<dbReference type="EMBL" id="JANBUO010001215">
    <property type="protein sequence ID" value="KAJ2799260.1"/>
    <property type="molecule type" value="Genomic_DNA"/>
</dbReference>
<dbReference type="OrthoDB" id="443318at2759"/>
<keyword evidence="2 7" id="KW-0121">Carboxypeptidase</keyword>
<comment type="caution">
    <text evidence="8">The sequence shown here is derived from an EMBL/GenBank/DDBJ whole genome shotgun (WGS) entry which is preliminary data.</text>
</comment>
<name>A0A9W8HYI2_9FUNG</name>
<dbReference type="PRINTS" id="PR00724">
    <property type="entry name" value="CRBOXYPTASEC"/>
</dbReference>
<keyword evidence="4 7" id="KW-0732">Signal</keyword>
<keyword evidence="5 7" id="KW-0378">Hydrolase</keyword>
<proteinExistence type="inferred from homology"/>
<evidence type="ECO:0000313" key="9">
    <source>
        <dbReference type="Proteomes" id="UP001140094"/>
    </source>
</evidence>
<sequence>MNLLVSISAIVLAASVAVGAPTSDALGVTKDHWRRGADVGEWENVVSHPELPRHQLRSSSTKGVCEADVKQMSGYLDTADDKHFFYWFFEAQNKPKDKSAPLIVWLNGGPGCSSMNGALNILGPCMYSSKANGTVINPYGWNENANVMFLDQPTNVGFSYGTSVSNSTAAADDFVALIQLFYKTYPEYYSGGLHVFGESYAGHYIPAIGSAILDYNKNAGSSKKAIPLDSIGIGNGLVNPIVQFKYLPKMSCDSIYPPIFPQQTCDQMDLDFPACVRKIKECEATQSLTKCQEANTYCSATMQYQYLSEDLIDPYDVRRRCDTVEVCDLATQATYTFLNRTDIQQALNAREAPFQSCSITVQAEFTAANDVIRSYEGELVKIIDAGVRTLIYVGDADWLCNWYGMTALVEGFDWHGKEEFNNLKDSEWNVGSKQAGEARSVDNLSYVRIFEAGHMVPRDQPENSLDMINRWLAKKEFN</sequence>
<evidence type="ECO:0000256" key="6">
    <source>
        <dbReference type="ARBA" id="ARBA00023180"/>
    </source>
</evidence>
<reference evidence="8" key="1">
    <citation type="submission" date="2022-07" db="EMBL/GenBank/DDBJ databases">
        <title>Phylogenomic reconstructions and comparative analyses of Kickxellomycotina fungi.</title>
        <authorList>
            <person name="Reynolds N.K."/>
            <person name="Stajich J.E."/>
            <person name="Barry K."/>
            <person name="Grigoriev I.V."/>
            <person name="Crous P."/>
            <person name="Smith M.E."/>
        </authorList>
    </citation>
    <scope>NUCLEOTIDE SEQUENCE</scope>
    <source>
        <strain evidence="8">NRRL 1565</strain>
    </source>
</reference>
<evidence type="ECO:0000256" key="7">
    <source>
        <dbReference type="RuleBase" id="RU361156"/>
    </source>
</evidence>
<dbReference type="InterPro" id="IPR029058">
    <property type="entry name" value="AB_hydrolase_fold"/>
</dbReference>
<organism evidence="8 9">
    <name type="scientific">Coemansia guatemalensis</name>
    <dbReference type="NCBI Taxonomy" id="2761395"/>
    <lineage>
        <taxon>Eukaryota</taxon>
        <taxon>Fungi</taxon>
        <taxon>Fungi incertae sedis</taxon>
        <taxon>Zoopagomycota</taxon>
        <taxon>Kickxellomycotina</taxon>
        <taxon>Kickxellomycetes</taxon>
        <taxon>Kickxellales</taxon>
        <taxon>Kickxellaceae</taxon>
        <taxon>Coemansia</taxon>
    </lineage>
</organism>
<comment type="similarity">
    <text evidence="1 7">Belongs to the peptidase S10 family.</text>
</comment>
<dbReference type="PANTHER" id="PTHR11802:SF113">
    <property type="entry name" value="SERINE CARBOXYPEPTIDASE CTSA-4.1"/>
    <property type="match status" value="1"/>
</dbReference>
<dbReference type="EC" id="3.4.16.-" evidence="7"/>
<evidence type="ECO:0000313" key="8">
    <source>
        <dbReference type="EMBL" id="KAJ2799260.1"/>
    </source>
</evidence>
<keyword evidence="9" id="KW-1185">Reference proteome</keyword>
<evidence type="ECO:0000256" key="1">
    <source>
        <dbReference type="ARBA" id="ARBA00009431"/>
    </source>
</evidence>
<keyword evidence="6" id="KW-0325">Glycoprotein</keyword>
<evidence type="ECO:0000256" key="4">
    <source>
        <dbReference type="ARBA" id="ARBA00022729"/>
    </source>
</evidence>
<protein>
    <recommendedName>
        <fullName evidence="7">Carboxypeptidase</fullName>
        <ecNumber evidence="7">3.4.16.-</ecNumber>
    </recommendedName>
</protein>
<dbReference type="InterPro" id="IPR018202">
    <property type="entry name" value="Ser_caboxypep_ser_AS"/>
</dbReference>
<evidence type="ECO:0000256" key="3">
    <source>
        <dbReference type="ARBA" id="ARBA00022670"/>
    </source>
</evidence>
<gene>
    <name evidence="8" type="ORF">H4R20_004509</name>
</gene>
<evidence type="ECO:0000256" key="2">
    <source>
        <dbReference type="ARBA" id="ARBA00022645"/>
    </source>
</evidence>
<dbReference type="AlphaFoldDB" id="A0A9W8HYI2"/>
<dbReference type="GO" id="GO:0000324">
    <property type="term" value="C:fungal-type vacuole"/>
    <property type="evidence" value="ECO:0007669"/>
    <property type="project" value="TreeGrafter"/>
</dbReference>
<dbReference type="GO" id="GO:0006508">
    <property type="term" value="P:proteolysis"/>
    <property type="evidence" value="ECO:0007669"/>
    <property type="project" value="UniProtKB-KW"/>
</dbReference>
<dbReference type="SUPFAM" id="SSF53474">
    <property type="entry name" value="alpha/beta-Hydrolases"/>
    <property type="match status" value="1"/>
</dbReference>
<dbReference type="Gene3D" id="1.10.287.410">
    <property type="match status" value="1"/>
</dbReference>
<accession>A0A9W8HYI2</accession>
<feature type="chain" id="PRO_5041019874" description="Carboxypeptidase" evidence="7">
    <location>
        <begin position="20"/>
        <end position="478"/>
    </location>
</feature>
<feature type="signal peptide" evidence="7">
    <location>
        <begin position="1"/>
        <end position="19"/>
    </location>
</feature>
<evidence type="ECO:0000256" key="5">
    <source>
        <dbReference type="ARBA" id="ARBA00022801"/>
    </source>
</evidence>